<dbReference type="InterPro" id="IPR000673">
    <property type="entry name" value="Sig_transdc_resp-reg_Me-estase"/>
</dbReference>
<feature type="active site" evidence="6 7">
    <location>
        <position position="168"/>
    </location>
</feature>
<reference evidence="11 12" key="1">
    <citation type="journal article" date="2012" name="J. Bacteriol.">
        <title>Genome Sequence of n-Alkane-Degrading Hydrocarboniphaga effusa Strain AP103T (ATCC BAA-332T).</title>
        <authorList>
            <person name="Chang H.K."/>
            <person name="Zylstra G.J."/>
            <person name="Chae J.C."/>
        </authorList>
    </citation>
    <scope>NUCLEOTIDE SEQUENCE [LARGE SCALE GENOMIC DNA]</scope>
    <source>
        <strain evidence="11 12">AP103</strain>
    </source>
</reference>
<comment type="function">
    <text evidence="6">Involved in chemotaxis. Part of a chemotaxis signal transduction system that modulates chemotaxis in response to various stimuli. Catalyzes the demethylation of specific methylglutamate residues introduced into the chemoreceptors (methyl-accepting chemotaxis proteins or MCP) by CheR. Also mediates the irreversible deamidation of specific glutamine residues to glutamic acid.</text>
</comment>
<evidence type="ECO:0000256" key="5">
    <source>
        <dbReference type="ARBA" id="ARBA00048267"/>
    </source>
</evidence>
<evidence type="ECO:0000256" key="4">
    <source>
        <dbReference type="ARBA" id="ARBA00022801"/>
    </source>
</evidence>
<keyword evidence="4 6" id="KW-0378">Hydrolase</keyword>
<evidence type="ECO:0000259" key="10">
    <source>
        <dbReference type="PROSITE" id="PS50122"/>
    </source>
</evidence>
<comment type="similarity">
    <text evidence="6">Belongs to the CheB family.</text>
</comment>
<sequence>MSARIKVLVIDDSALMRKLLTELLTRDPQIDVVGAAPDPFVARDKIKAMNPDVLTLDVEMPRMDGLTFLENLMRLRPMPVVMVSSLTERGAETTLQALELGAVDFVTKPKIDLEAGLREYADELVAKIKAAAKARVRGSVGAPVAPAHAPVRRSLLRTTEKIIAIGASTGGTEAIKQVLEDMPADAPAIVIAQHIPAAFSGPFAQRMNRSSAMSVREARDGEQIVPGHVYIAPGDWHLRLARDGARYVCRLDQSAPENRHRPSVDLLFKSVAQQAGANAVGAILTGMGEDGARGLLAMREAGARCIVQDEASSVVWGMPGVAFKLGAAEQALDIALIADRLLALCSGERAAA</sequence>
<dbReference type="Pfam" id="PF01339">
    <property type="entry name" value="CheB_methylest"/>
    <property type="match status" value="1"/>
</dbReference>
<dbReference type="EC" id="3.5.1.44" evidence="6"/>
<dbReference type="NCBIfam" id="NF001965">
    <property type="entry name" value="PRK00742.1"/>
    <property type="match status" value="1"/>
</dbReference>
<evidence type="ECO:0000256" key="6">
    <source>
        <dbReference type="HAMAP-Rule" id="MF_00099"/>
    </source>
</evidence>
<dbReference type="InterPro" id="IPR035909">
    <property type="entry name" value="CheB_C"/>
</dbReference>
<dbReference type="Gene3D" id="3.40.50.2300">
    <property type="match status" value="1"/>
</dbReference>
<evidence type="ECO:0000256" key="1">
    <source>
        <dbReference type="ARBA" id="ARBA00022490"/>
    </source>
</evidence>
<dbReference type="STRING" id="1172194.WQQ_36690"/>
<dbReference type="Gene3D" id="3.40.50.180">
    <property type="entry name" value="Methylesterase CheB, C-terminal domain"/>
    <property type="match status" value="1"/>
</dbReference>
<dbReference type="GO" id="GO:0008984">
    <property type="term" value="F:protein-glutamate methylesterase activity"/>
    <property type="evidence" value="ECO:0007669"/>
    <property type="project" value="UniProtKB-UniRule"/>
</dbReference>
<evidence type="ECO:0000256" key="8">
    <source>
        <dbReference type="PROSITE-ProRule" id="PRU00169"/>
    </source>
</evidence>
<organism evidence="11 12">
    <name type="scientific">Hydrocarboniphaga effusa AP103</name>
    <dbReference type="NCBI Taxonomy" id="1172194"/>
    <lineage>
        <taxon>Bacteria</taxon>
        <taxon>Pseudomonadati</taxon>
        <taxon>Pseudomonadota</taxon>
        <taxon>Gammaproteobacteria</taxon>
        <taxon>Nevskiales</taxon>
        <taxon>Nevskiaceae</taxon>
        <taxon>Hydrocarboniphaga</taxon>
    </lineage>
</organism>
<feature type="domain" description="CheB-type methylesterase" evidence="10">
    <location>
        <begin position="156"/>
        <end position="348"/>
    </location>
</feature>
<dbReference type="RefSeq" id="WP_007186606.1">
    <property type="nucleotide sequence ID" value="NZ_AKGD01000003.1"/>
</dbReference>
<feature type="active site" evidence="6 7">
    <location>
        <position position="194"/>
    </location>
</feature>
<dbReference type="PANTHER" id="PTHR42872:SF6">
    <property type="entry name" value="PROTEIN-GLUTAMATE METHYLESTERASE_PROTEIN-GLUTAMINE GLUTAMINASE"/>
    <property type="match status" value="1"/>
</dbReference>
<comment type="catalytic activity">
    <reaction evidence="6">
        <text>L-glutaminyl-[protein] + H2O = L-glutamyl-[protein] + NH4(+)</text>
        <dbReference type="Rhea" id="RHEA:16441"/>
        <dbReference type="Rhea" id="RHEA-COMP:10207"/>
        <dbReference type="Rhea" id="RHEA-COMP:10208"/>
        <dbReference type="ChEBI" id="CHEBI:15377"/>
        <dbReference type="ChEBI" id="CHEBI:28938"/>
        <dbReference type="ChEBI" id="CHEBI:29973"/>
        <dbReference type="ChEBI" id="CHEBI:30011"/>
        <dbReference type="EC" id="3.5.1.44"/>
    </reaction>
</comment>
<dbReference type="NCBIfam" id="NF009206">
    <property type="entry name" value="PRK12555.1"/>
    <property type="match status" value="1"/>
</dbReference>
<dbReference type="FunFam" id="3.40.50.2300:FF:000060">
    <property type="entry name" value="Protein-glutamate methylesterase/protein-glutamine glutaminase"/>
    <property type="match status" value="1"/>
</dbReference>
<keyword evidence="1 6" id="KW-0963">Cytoplasm</keyword>
<dbReference type="SUPFAM" id="SSF52738">
    <property type="entry name" value="Methylesterase CheB, C-terminal domain"/>
    <property type="match status" value="1"/>
</dbReference>
<dbReference type="GO" id="GO:0000156">
    <property type="term" value="F:phosphorelay response regulator activity"/>
    <property type="evidence" value="ECO:0007669"/>
    <property type="project" value="InterPro"/>
</dbReference>
<dbReference type="EMBL" id="AKGD01000003">
    <property type="protein sequence ID" value="EIT68474.1"/>
    <property type="molecule type" value="Genomic_DNA"/>
</dbReference>
<gene>
    <name evidence="6" type="primary">cheB</name>
    <name evidence="11" type="ORF">WQQ_36690</name>
</gene>
<dbReference type="PROSITE" id="PS50110">
    <property type="entry name" value="RESPONSE_REGULATORY"/>
    <property type="match status" value="1"/>
</dbReference>
<accession>I7Z9J5</accession>
<feature type="domain" description="Response regulatory" evidence="9">
    <location>
        <begin position="6"/>
        <end position="123"/>
    </location>
</feature>
<keyword evidence="2 6" id="KW-0145">Chemotaxis</keyword>
<feature type="modified residue" description="4-aspartylphosphate" evidence="6 8">
    <location>
        <position position="57"/>
    </location>
</feature>
<dbReference type="PANTHER" id="PTHR42872">
    <property type="entry name" value="PROTEIN-GLUTAMATE METHYLESTERASE/PROTEIN-GLUTAMINE GLUTAMINASE"/>
    <property type="match status" value="1"/>
</dbReference>
<comment type="PTM">
    <text evidence="6">Phosphorylated by CheA. Phosphorylation of the N-terminal regulatory domain activates the methylesterase activity.</text>
</comment>
<comment type="catalytic activity">
    <reaction evidence="5 6">
        <text>[protein]-L-glutamate 5-O-methyl ester + H2O = L-glutamyl-[protein] + methanol + H(+)</text>
        <dbReference type="Rhea" id="RHEA:23236"/>
        <dbReference type="Rhea" id="RHEA-COMP:10208"/>
        <dbReference type="Rhea" id="RHEA-COMP:10311"/>
        <dbReference type="ChEBI" id="CHEBI:15377"/>
        <dbReference type="ChEBI" id="CHEBI:15378"/>
        <dbReference type="ChEBI" id="CHEBI:17790"/>
        <dbReference type="ChEBI" id="CHEBI:29973"/>
        <dbReference type="ChEBI" id="CHEBI:82795"/>
        <dbReference type="EC" id="3.1.1.61"/>
    </reaction>
</comment>
<protein>
    <recommendedName>
        <fullName evidence="6">Protein-glutamate methylesterase/protein-glutamine glutaminase</fullName>
        <ecNumber evidence="6">3.1.1.61</ecNumber>
        <ecNumber evidence="6">3.5.1.44</ecNumber>
    </recommendedName>
</protein>
<dbReference type="EC" id="3.1.1.61" evidence="6"/>
<dbReference type="OrthoDB" id="9793421at2"/>
<comment type="domain">
    <text evidence="6">Contains a C-terminal catalytic domain, and an N-terminal region which modulates catalytic activity.</text>
</comment>
<evidence type="ECO:0000256" key="2">
    <source>
        <dbReference type="ARBA" id="ARBA00022500"/>
    </source>
</evidence>
<dbReference type="AlphaFoldDB" id="I7Z9J5"/>
<keyword evidence="3 6" id="KW-0597">Phosphoprotein</keyword>
<evidence type="ECO:0000256" key="3">
    <source>
        <dbReference type="ARBA" id="ARBA00022553"/>
    </source>
</evidence>
<dbReference type="SMART" id="SM00448">
    <property type="entry name" value="REC"/>
    <property type="match status" value="1"/>
</dbReference>
<dbReference type="PROSITE" id="PS50122">
    <property type="entry name" value="CHEB"/>
    <property type="match status" value="1"/>
</dbReference>
<evidence type="ECO:0000259" key="9">
    <source>
        <dbReference type="PROSITE" id="PS50110"/>
    </source>
</evidence>
<dbReference type="Proteomes" id="UP000003704">
    <property type="component" value="Unassembled WGS sequence"/>
</dbReference>
<dbReference type="SUPFAM" id="SSF52172">
    <property type="entry name" value="CheY-like"/>
    <property type="match status" value="1"/>
</dbReference>
<dbReference type="CDD" id="cd17541">
    <property type="entry name" value="REC_CheB-like"/>
    <property type="match status" value="1"/>
</dbReference>
<feature type="active site" evidence="6 7">
    <location>
        <position position="290"/>
    </location>
</feature>
<dbReference type="Pfam" id="PF00072">
    <property type="entry name" value="Response_reg"/>
    <property type="match status" value="1"/>
</dbReference>
<dbReference type="PATRIC" id="fig|1172194.4.peg.3561"/>
<name>I7Z9J5_9GAMM</name>
<comment type="subcellular location">
    <subcellularLocation>
        <location evidence="6">Cytoplasm</location>
    </subcellularLocation>
</comment>
<comment type="caution">
    <text evidence="11">The sequence shown here is derived from an EMBL/GenBank/DDBJ whole genome shotgun (WGS) entry which is preliminary data.</text>
</comment>
<dbReference type="HAMAP" id="MF_00099">
    <property type="entry name" value="CheB_chemtxs"/>
    <property type="match status" value="1"/>
</dbReference>
<dbReference type="PIRSF" id="PIRSF000876">
    <property type="entry name" value="RR_chemtxs_CheB"/>
    <property type="match status" value="1"/>
</dbReference>
<dbReference type="GO" id="GO:0005737">
    <property type="term" value="C:cytoplasm"/>
    <property type="evidence" value="ECO:0007669"/>
    <property type="project" value="UniProtKB-SubCell"/>
</dbReference>
<proteinExistence type="inferred from homology"/>
<dbReference type="GO" id="GO:0050568">
    <property type="term" value="F:protein-glutamine glutaminase activity"/>
    <property type="evidence" value="ECO:0007669"/>
    <property type="project" value="UniProtKB-UniRule"/>
</dbReference>
<evidence type="ECO:0000313" key="12">
    <source>
        <dbReference type="Proteomes" id="UP000003704"/>
    </source>
</evidence>
<dbReference type="CDD" id="cd16432">
    <property type="entry name" value="CheB_Rec"/>
    <property type="match status" value="1"/>
</dbReference>
<dbReference type="GO" id="GO:0006935">
    <property type="term" value="P:chemotaxis"/>
    <property type="evidence" value="ECO:0007669"/>
    <property type="project" value="UniProtKB-UniRule"/>
</dbReference>
<evidence type="ECO:0000256" key="7">
    <source>
        <dbReference type="PROSITE-ProRule" id="PRU00050"/>
    </source>
</evidence>
<keyword evidence="12" id="KW-1185">Reference proteome</keyword>
<dbReference type="InterPro" id="IPR011006">
    <property type="entry name" value="CheY-like_superfamily"/>
</dbReference>
<dbReference type="InterPro" id="IPR008248">
    <property type="entry name" value="CheB-like"/>
</dbReference>
<dbReference type="InterPro" id="IPR001789">
    <property type="entry name" value="Sig_transdc_resp-reg_receiver"/>
</dbReference>
<evidence type="ECO:0000313" key="11">
    <source>
        <dbReference type="EMBL" id="EIT68474.1"/>
    </source>
</evidence>